<gene>
    <name evidence="1" type="ORF">GCM10009716_17690</name>
</gene>
<organism evidence="1 2">
    <name type="scientific">Streptomyces sodiiphilus</name>
    <dbReference type="NCBI Taxonomy" id="226217"/>
    <lineage>
        <taxon>Bacteria</taxon>
        <taxon>Bacillati</taxon>
        <taxon>Actinomycetota</taxon>
        <taxon>Actinomycetes</taxon>
        <taxon>Kitasatosporales</taxon>
        <taxon>Streptomycetaceae</taxon>
        <taxon>Streptomyces</taxon>
    </lineage>
</organism>
<dbReference type="EMBL" id="BAAAMJ010000015">
    <property type="protein sequence ID" value="GAA1908200.1"/>
    <property type="molecule type" value="Genomic_DNA"/>
</dbReference>
<name>A0ABN2P0T4_9ACTN</name>
<dbReference type="Proteomes" id="UP001501303">
    <property type="component" value="Unassembled WGS sequence"/>
</dbReference>
<accession>A0ABN2P0T4</accession>
<proteinExistence type="predicted"/>
<sequence length="89" mass="9324">MSHEYTDVVAVREDASAPGGETTVIRLLGLLPAHLSCSRSEVRPDRVLLRVGRPAGCGDAAARAAFRAAMADNALVGWAVQEGGPGRLR</sequence>
<keyword evidence="2" id="KW-1185">Reference proteome</keyword>
<evidence type="ECO:0000313" key="2">
    <source>
        <dbReference type="Proteomes" id="UP001501303"/>
    </source>
</evidence>
<evidence type="ECO:0000313" key="1">
    <source>
        <dbReference type="EMBL" id="GAA1908200.1"/>
    </source>
</evidence>
<comment type="caution">
    <text evidence="1">The sequence shown here is derived from an EMBL/GenBank/DDBJ whole genome shotgun (WGS) entry which is preliminary data.</text>
</comment>
<protein>
    <submittedName>
        <fullName evidence="1">Uncharacterized protein</fullName>
    </submittedName>
</protein>
<dbReference type="RefSeq" id="WP_344260131.1">
    <property type="nucleotide sequence ID" value="NZ_BAAAMJ010000015.1"/>
</dbReference>
<reference evidence="1 2" key="1">
    <citation type="journal article" date="2019" name="Int. J. Syst. Evol. Microbiol.">
        <title>The Global Catalogue of Microorganisms (GCM) 10K type strain sequencing project: providing services to taxonomists for standard genome sequencing and annotation.</title>
        <authorList>
            <consortium name="The Broad Institute Genomics Platform"/>
            <consortium name="The Broad Institute Genome Sequencing Center for Infectious Disease"/>
            <person name="Wu L."/>
            <person name="Ma J."/>
        </authorList>
    </citation>
    <scope>NUCLEOTIDE SEQUENCE [LARGE SCALE GENOMIC DNA]</scope>
    <source>
        <strain evidence="1 2">JCM 13581</strain>
    </source>
</reference>